<comment type="caution">
    <text evidence="5">The sequence shown here is derived from an EMBL/GenBank/DDBJ whole genome shotgun (WGS) entry which is preliminary data.</text>
</comment>
<proteinExistence type="inferred from homology"/>
<feature type="active site" description="Proton acceptor" evidence="4">
    <location>
        <position position="84"/>
    </location>
</feature>
<evidence type="ECO:0000256" key="4">
    <source>
        <dbReference type="HAMAP-Rule" id="MF_00528"/>
    </source>
</evidence>
<dbReference type="EC" id="3.6.1.9" evidence="4"/>
<gene>
    <name evidence="5" type="ORF">O7M46_03645</name>
</gene>
<keyword evidence="3 4" id="KW-0546">Nucleotide metabolism</keyword>
<organism evidence="5 6">
    <name type="scientific">Bisgaard Taxon 45</name>
    <dbReference type="NCBI Taxonomy" id="304289"/>
    <lineage>
        <taxon>Bacteria</taxon>
        <taxon>Pseudomonadati</taxon>
        <taxon>Pseudomonadota</taxon>
        <taxon>Gammaproteobacteria</taxon>
        <taxon>Pasteurellales</taxon>
        <taxon>Pasteurellaceae</taxon>
    </lineage>
</organism>
<evidence type="ECO:0000313" key="6">
    <source>
        <dbReference type="Proteomes" id="UP001224083"/>
    </source>
</evidence>
<dbReference type="SUPFAM" id="SSF52972">
    <property type="entry name" value="ITPase-like"/>
    <property type="match status" value="1"/>
</dbReference>
<name>A0ABT9KD95_9PAST</name>
<evidence type="ECO:0000256" key="1">
    <source>
        <dbReference type="ARBA" id="ARBA00001968"/>
    </source>
</evidence>
<comment type="catalytic activity">
    <reaction evidence="4">
        <text>dTTP + H2O = dTMP + diphosphate + H(+)</text>
        <dbReference type="Rhea" id="RHEA:28534"/>
        <dbReference type="ChEBI" id="CHEBI:15377"/>
        <dbReference type="ChEBI" id="CHEBI:15378"/>
        <dbReference type="ChEBI" id="CHEBI:33019"/>
        <dbReference type="ChEBI" id="CHEBI:37568"/>
        <dbReference type="ChEBI" id="CHEBI:63528"/>
        <dbReference type="EC" id="3.6.1.9"/>
    </reaction>
</comment>
<dbReference type="Gene3D" id="3.90.950.10">
    <property type="match status" value="1"/>
</dbReference>
<dbReference type="PIRSF" id="PIRSF006305">
    <property type="entry name" value="Maf"/>
    <property type="match status" value="1"/>
</dbReference>
<dbReference type="InterPro" id="IPR003697">
    <property type="entry name" value="Maf-like"/>
</dbReference>
<feature type="site" description="Important for substrate specificity" evidence="4">
    <location>
        <position position="14"/>
    </location>
</feature>
<keyword evidence="4" id="KW-0963">Cytoplasm</keyword>
<feature type="site" description="Important for substrate specificity" evidence="4">
    <location>
        <position position="167"/>
    </location>
</feature>
<comment type="catalytic activity">
    <reaction evidence="4">
        <text>UTP + H2O = UMP + diphosphate + H(+)</text>
        <dbReference type="Rhea" id="RHEA:29395"/>
        <dbReference type="ChEBI" id="CHEBI:15377"/>
        <dbReference type="ChEBI" id="CHEBI:15378"/>
        <dbReference type="ChEBI" id="CHEBI:33019"/>
        <dbReference type="ChEBI" id="CHEBI:46398"/>
        <dbReference type="ChEBI" id="CHEBI:57865"/>
        <dbReference type="EC" id="3.6.1.9"/>
    </reaction>
</comment>
<dbReference type="PANTHER" id="PTHR43213">
    <property type="entry name" value="BIFUNCTIONAL DTTP/UTP PYROPHOSPHATASE/METHYLTRANSFERASE PROTEIN-RELATED"/>
    <property type="match status" value="1"/>
</dbReference>
<dbReference type="PANTHER" id="PTHR43213:SF5">
    <property type="entry name" value="BIFUNCTIONAL DTTP_UTP PYROPHOSPHATASE_METHYLTRANSFERASE PROTEIN-RELATED"/>
    <property type="match status" value="1"/>
</dbReference>
<comment type="caution">
    <text evidence="4">Lacks conserved residue(s) required for the propagation of feature annotation.</text>
</comment>
<evidence type="ECO:0000256" key="2">
    <source>
        <dbReference type="ARBA" id="ARBA00022801"/>
    </source>
</evidence>
<accession>A0ABT9KD95</accession>
<reference evidence="5 6" key="1">
    <citation type="submission" date="2022-12" db="EMBL/GenBank/DDBJ databases">
        <title>Genome sequence of Pasteurellaceae Bisgaard Taxon 45.</title>
        <authorList>
            <person name="Foggin C."/>
            <person name="Rosen L.E."/>
            <person name="Henton M."/>
            <person name="Buys A."/>
            <person name="Floyd T."/>
            <person name="Turner A.D."/>
            <person name="Tarbin J."/>
            <person name="Lloyd A.S."/>
            <person name="Chaitezvi C."/>
            <person name="Ellis R.J."/>
            <person name="Roberts H.C."/>
            <person name="Dastjerdi A."/>
            <person name="Nunez A."/>
            <person name="Van Vliet A.H."/>
            <person name="Steinbach F."/>
        </authorList>
    </citation>
    <scope>NUCLEOTIDE SEQUENCE [LARGE SCALE GENOMIC DNA]</scope>
    <source>
        <strain evidence="5 6">VF20HR</strain>
    </source>
</reference>
<comment type="cofactor">
    <cofactor evidence="1 4">
        <name>a divalent metal cation</name>
        <dbReference type="ChEBI" id="CHEBI:60240"/>
    </cofactor>
</comment>
<sequence>MTDFQFYLASNSPRRAQILQNLGFHFDVFCGEIDETPLPNEKGAEYVLRMAIEKNKAARQYWQQATLSQNVRHGVPSLPFLSADTSVILDDKILGKPKNEADAAAMLRALSGRTHQVMTAVCVADDKQMQTAVQLSQVRFKPLSEKEIQGYIATGEPMDKAGAYGIQQLGGAFVEHIEGSFSGVMGLPVFETVALLKVFGVELF</sequence>
<keyword evidence="2 4" id="KW-0378">Hydrolase</keyword>
<dbReference type="EMBL" id="JAQAHH010000004">
    <property type="protein sequence ID" value="MDP9500041.1"/>
    <property type="molecule type" value="Genomic_DNA"/>
</dbReference>
<evidence type="ECO:0000313" key="5">
    <source>
        <dbReference type="EMBL" id="MDP9500041.1"/>
    </source>
</evidence>
<comment type="function">
    <text evidence="4">Nucleoside triphosphate pyrophosphatase that hydrolyzes dTTP and UTP. May have a dual role in cell division arrest and in preventing the incorporation of modified nucleotides into cellular nucleic acids.</text>
</comment>
<protein>
    <recommendedName>
        <fullName evidence="4">dTTP/UTP pyrophosphatase</fullName>
        <shortName evidence="4">dTTPase/UTPase</shortName>
        <ecNumber evidence="4">3.6.1.9</ecNumber>
    </recommendedName>
    <alternativeName>
        <fullName evidence="4">Nucleoside triphosphate pyrophosphatase</fullName>
    </alternativeName>
    <alternativeName>
        <fullName evidence="4">Nucleotide pyrophosphatase</fullName>
        <shortName evidence="4">Nucleotide PPase</shortName>
    </alternativeName>
</protein>
<dbReference type="InterPro" id="IPR029001">
    <property type="entry name" value="ITPase-like_fam"/>
</dbReference>
<feature type="site" description="Important for substrate specificity" evidence="4">
    <location>
        <position position="85"/>
    </location>
</feature>
<dbReference type="NCBIfam" id="TIGR00172">
    <property type="entry name" value="maf"/>
    <property type="match status" value="1"/>
</dbReference>
<dbReference type="Pfam" id="PF02545">
    <property type="entry name" value="Maf"/>
    <property type="match status" value="1"/>
</dbReference>
<comment type="similarity">
    <text evidence="4">Belongs to the Maf family. YhdE subfamily.</text>
</comment>
<dbReference type="Proteomes" id="UP001224083">
    <property type="component" value="Unassembled WGS sequence"/>
</dbReference>
<dbReference type="HAMAP" id="MF_00528">
    <property type="entry name" value="Maf"/>
    <property type="match status" value="1"/>
</dbReference>
<comment type="subcellular location">
    <subcellularLocation>
        <location evidence="4">Cytoplasm</location>
    </subcellularLocation>
</comment>
<evidence type="ECO:0000256" key="3">
    <source>
        <dbReference type="ARBA" id="ARBA00023080"/>
    </source>
</evidence>
<keyword evidence="6" id="KW-1185">Reference proteome</keyword>
<dbReference type="CDD" id="cd00555">
    <property type="entry name" value="Maf"/>
    <property type="match status" value="1"/>
</dbReference>